<evidence type="ECO:0000313" key="7">
    <source>
        <dbReference type="Proteomes" id="UP000223913"/>
    </source>
</evidence>
<sequence>MIIELQLSPIQEKDLEHIGAQFNSEIEAGQFPKASTLGSLKKKLKKALFSQNNFKKNWDKAKEKFNKESLCIVHAKTTILNLPWQLAIEENFDWPLFKGGRYNLSPHQSLLGSPLKILFMISTPRGVTRLNFEQEEEMLLISLLPLMGKGLVEVHFTNNGSIEDLEKKLFENKFHVLHFSGHGSYKAGKGTLAFETQLTGTLKKTEVSTLNSLFEKFKKKRHLPDLVVLAACKTAQGENTELSSIAYSLIQGDVPAVIAMTSSILDDCASCFTSSLYDFLSQGLDLPNAFQKATKALRAFEVQRYTPYRLRTVDDQVLASGQWLIPQLFMNQQVNQLVNKDSVRSQLEFTFDYNLLKKEENLVGILERHPNYVFAGRRHEVQFAFQALERKNSILIVGQGGVGKTALAEHLAISLMAFDPQVKVFTHSEKTPTADSMLRQMQNYLVKEKQNLSIVGELALLEKLDERFSYLLEKISQHCKPLFIFDNIETFQKYDNHESSWLWDVNKHEDVLTIIQLLERSSTYYPIIITGRYPVKEFPTWEICHLNNVPFSDFLKKCWQLSFTELFSKLEQEKLLWTRFKMEGTKNITSVKVAQLLYDTLGGNYRALEFLKETYILDKDNISSLLENLSGLKDNIKKSEVLNRMSENLVFDRLLAYLNVEDRDTLSILAHFSIPVLPMAVSMQRNNQDRSFVLTRLVNLTFVERHKGPEGYTWYYVAPLVKDLLKEVTFEQTSFSLLKAAAYHEYIFDENLGFNVLEELTQSFGWYYRMKNVEGVNRTGNLLNITYYYFNQLIVALEYGLRTWEVAKETTSTTLLNRIGNTYYEIGEYKAALEIINEVKARCENNNDREQEGAALFNMSLIFQVKGDYDMALNYLQKSLQIAQEIGDHNGKGRALNNIGLIKLAQGQYDMALMDLEKSLQIRRAIGDLGEVSTILSSIGMIYHHKGAYDKALNYLDESLKVAHEIGRRKDEASILNNISVLDIKQNNYDKALLRLQKSLQIAQEIGLYNDQHTALNNIGQIYHRQGHYDKALNYYQQSIQLQESVGNRESIGTTLNNIGLIYYNKRDYENAMNFYNKSLDVVQDIGYRRGESLTLDNIGQIYYDERDYDKAMNFYQQSLQIAEDIGNREQASNTLSNIGLIYNKKGEYDEAINFYQQSLKISEDIGDLQGASITLNNIGLVYLNRENYDMAINFYQQSVRIAKNIGYRRGESLTLNSIGLIYDKKGKYDEAMNFYQQSLVIAQDIGYHEQMSTTLNNIGLIYDKKENYGEAIDFYQQSLQMAKDIGYREQMSTTLSNIGLIYQNIESYDEAINSYQESLQIVKDIGHLEKAGAILSNIGLSYQAKGEYDEAIHYLLQSLKVSQELSDYKQELVVLSNIGQFYQNLQDFDNALDYLLQSLQIIRQIGYTKGEKIVLLYICEVYLDIGNYDMALYYLQQSLEIIRRAGERLEEGTTLKKIGLIYDAKRDFDKALYFLQQSLQIEQETGDKQEVSAILYNIGLIHKDKKEYDKALHFLQQSLQIEQEIGDQQEVSALLYDIGLIHKDKEDYDSALYFLQQSLQIEQEIGNKEEVGAILHDIGSIYKEKEDYDRALHFLKQSLQISQETEDRELEGVILNKIGLAIYHAEEDPNKALVYMQQSFQIKKEFDDYNGMATVFYNIGSILYGQNRYDEAVPPFYHSFKIWNKIGSSNAQLPTDRLEAIVAKIGEEKVIQIFTDIKQKKISYVK</sequence>
<feature type="repeat" description="TPR" evidence="3">
    <location>
        <begin position="1013"/>
        <end position="1046"/>
    </location>
</feature>
<dbReference type="PROSITE" id="PS50293">
    <property type="entry name" value="TPR_REGION"/>
    <property type="match status" value="2"/>
</dbReference>
<feature type="repeat" description="TPR" evidence="3">
    <location>
        <begin position="1093"/>
        <end position="1126"/>
    </location>
</feature>
<feature type="domain" description="Novel STAND NTPase 3" evidence="5">
    <location>
        <begin position="382"/>
        <end position="424"/>
    </location>
</feature>
<feature type="repeat" description="TPR" evidence="3">
    <location>
        <begin position="1493"/>
        <end position="1526"/>
    </location>
</feature>
<feature type="repeat" description="TPR" evidence="3">
    <location>
        <begin position="1133"/>
        <end position="1166"/>
    </location>
</feature>
<dbReference type="Pfam" id="PF13176">
    <property type="entry name" value="TPR_7"/>
    <property type="match status" value="1"/>
</dbReference>
<feature type="repeat" description="TPR" evidence="3">
    <location>
        <begin position="1173"/>
        <end position="1206"/>
    </location>
</feature>
<dbReference type="SUPFAM" id="SSF52540">
    <property type="entry name" value="P-loop containing nucleoside triphosphate hydrolases"/>
    <property type="match status" value="1"/>
</dbReference>
<dbReference type="OrthoDB" id="9809670at2"/>
<dbReference type="SMART" id="SM00028">
    <property type="entry name" value="TPR"/>
    <property type="match status" value="21"/>
</dbReference>
<keyword evidence="7" id="KW-1185">Reference proteome</keyword>
<dbReference type="SUPFAM" id="SSF48452">
    <property type="entry name" value="TPR-like"/>
    <property type="match status" value="6"/>
</dbReference>
<evidence type="ECO:0000256" key="3">
    <source>
        <dbReference type="PROSITE-ProRule" id="PRU00339"/>
    </source>
</evidence>
<feature type="repeat" description="TPR" evidence="3">
    <location>
        <begin position="1293"/>
        <end position="1326"/>
    </location>
</feature>
<dbReference type="Proteomes" id="UP000223913">
    <property type="component" value="Unassembled WGS sequence"/>
</dbReference>
<evidence type="ECO:0000259" key="4">
    <source>
        <dbReference type="Pfam" id="PF12770"/>
    </source>
</evidence>
<dbReference type="Pfam" id="PF13424">
    <property type="entry name" value="TPR_12"/>
    <property type="match status" value="9"/>
</dbReference>
<keyword evidence="1" id="KW-0677">Repeat</keyword>
<dbReference type="PROSITE" id="PS50005">
    <property type="entry name" value="TPR"/>
    <property type="match status" value="15"/>
</dbReference>
<feature type="repeat" description="TPR" evidence="3">
    <location>
        <begin position="1453"/>
        <end position="1486"/>
    </location>
</feature>
<reference evidence="6 7" key="1">
    <citation type="submission" date="2017-10" db="EMBL/GenBank/DDBJ databases">
        <title>The draft genome sequence of Lewinella nigricans NBRC 102662.</title>
        <authorList>
            <person name="Wang K."/>
        </authorList>
    </citation>
    <scope>NUCLEOTIDE SEQUENCE [LARGE SCALE GENOMIC DNA]</scope>
    <source>
        <strain evidence="6 7">NBRC 102662</strain>
    </source>
</reference>
<dbReference type="PANTHER" id="PTHR45641:SF19">
    <property type="entry name" value="NEPHROCYSTIN-3"/>
    <property type="match status" value="1"/>
</dbReference>
<organism evidence="6 7">
    <name type="scientific">Flavilitoribacter nigricans (strain ATCC 23147 / DSM 23189 / NBRC 102662 / NCIMB 1420 / SS-2)</name>
    <name type="common">Lewinella nigricans</name>
    <dbReference type="NCBI Taxonomy" id="1122177"/>
    <lineage>
        <taxon>Bacteria</taxon>
        <taxon>Pseudomonadati</taxon>
        <taxon>Bacteroidota</taxon>
        <taxon>Saprospiria</taxon>
        <taxon>Saprospirales</taxon>
        <taxon>Lewinellaceae</taxon>
        <taxon>Flavilitoribacter</taxon>
    </lineage>
</organism>
<dbReference type="Pfam" id="PF13374">
    <property type="entry name" value="TPR_10"/>
    <property type="match status" value="1"/>
</dbReference>
<dbReference type="Gene3D" id="3.40.50.300">
    <property type="entry name" value="P-loop containing nucleotide triphosphate hydrolases"/>
    <property type="match status" value="1"/>
</dbReference>
<dbReference type="EMBL" id="PDUD01000079">
    <property type="protein sequence ID" value="PHN00723.1"/>
    <property type="molecule type" value="Genomic_DNA"/>
</dbReference>
<evidence type="ECO:0000313" key="6">
    <source>
        <dbReference type="EMBL" id="PHN00723.1"/>
    </source>
</evidence>
<name>A0A2D0MZ42_FLAN2</name>
<dbReference type="SMART" id="SM00671">
    <property type="entry name" value="SEL1"/>
    <property type="match status" value="7"/>
</dbReference>
<dbReference type="InterPro" id="IPR049050">
    <property type="entry name" value="nSTAND3"/>
</dbReference>
<accession>A0A2D0MZ42</accession>
<dbReference type="PANTHER" id="PTHR45641">
    <property type="entry name" value="TETRATRICOPEPTIDE REPEAT PROTEIN (AFU_ORTHOLOGUE AFUA_6G03870)"/>
    <property type="match status" value="1"/>
</dbReference>
<dbReference type="Pfam" id="PF20720">
    <property type="entry name" value="nSTAND3"/>
    <property type="match status" value="1"/>
</dbReference>
<evidence type="ECO:0000256" key="1">
    <source>
        <dbReference type="ARBA" id="ARBA00022737"/>
    </source>
</evidence>
<dbReference type="InterPro" id="IPR006597">
    <property type="entry name" value="Sel1-like"/>
</dbReference>
<dbReference type="InterPro" id="IPR027417">
    <property type="entry name" value="P-loop_NTPase"/>
</dbReference>
<feature type="repeat" description="TPR" evidence="3">
    <location>
        <begin position="933"/>
        <end position="966"/>
    </location>
</feature>
<dbReference type="InterPro" id="IPR024983">
    <property type="entry name" value="CHAT_dom"/>
</dbReference>
<protein>
    <submittedName>
        <fullName evidence="6">Uncharacterized protein</fullName>
    </submittedName>
</protein>
<keyword evidence="2 3" id="KW-0802">TPR repeat</keyword>
<dbReference type="Gene3D" id="1.25.40.10">
    <property type="entry name" value="Tetratricopeptide repeat domain"/>
    <property type="match status" value="5"/>
</dbReference>
<feature type="domain" description="CHAT" evidence="4">
    <location>
        <begin position="142"/>
        <end position="299"/>
    </location>
</feature>
<proteinExistence type="predicted"/>
<evidence type="ECO:0000259" key="5">
    <source>
        <dbReference type="Pfam" id="PF20720"/>
    </source>
</evidence>
<comment type="caution">
    <text evidence="6">The sequence shown here is derived from an EMBL/GenBank/DDBJ whole genome shotgun (WGS) entry which is preliminary data.</text>
</comment>
<dbReference type="Pfam" id="PF12770">
    <property type="entry name" value="CHAT"/>
    <property type="match status" value="1"/>
</dbReference>
<feature type="repeat" description="TPR" evidence="3">
    <location>
        <begin position="1213"/>
        <end position="1246"/>
    </location>
</feature>
<feature type="repeat" description="TPR" evidence="3">
    <location>
        <begin position="853"/>
        <end position="886"/>
    </location>
</feature>
<dbReference type="InterPro" id="IPR011990">
    <property type="entry name" value="TPR-like_helical_dom_sf"/>
</dbReference>
<dbReference type="InterPro" id="IPR019734">
    <property type="entry name" value="TPR_rpt"/>
</dbReference>
<dbReference type="RefSeq" id="WP_099155874.1">
    <property type="nucleotide sequence ID" value="NZ_PDUD01000079.1"/>
</dbReference>
<gene>
    <name evidence="6" type="ORF">CRP01_40785</name>
</gene>
<feature type="repeat" description="TPR" evidence="3">
    <location>
        <begin position="1053"/>
        <end position="1086"/>
    </location>
</feature>
<feature type="repeat" description="TPR" evidence="3">
    <location>
        <begin position="1333"/>
        <end position="1366"/>
    </location>
</feature>
<feature type="repeat" description="TPR" evidence="3">
    <location>
        <begin position="1253"/>
        <end position="1286"/>
    </location>
</feature>
<evidence type="ECO:0000256" key="2">
    <source>
        <dbReference type="ARBA" id="ARBA00022803"/>
    </source>
</evidence>
<feature type="repeat" description="TPR" evidence="3">
    <location>
        <begin position="1533"/>
        <end position="1566"/>
    </location>
</feature>
<feature type="repeat" description="TPR" evidence="3">
    <location>
        <begin position="1573"/>
        <end position="1606"/>
    </location>
</feature>